<dbReference type="PANTHER" id="PTHR13141:SF4">
    <property type="entry name" value="TRANSMEMBRANE PROTEIN 242"/>
    <property type="match status" value="1"/>
</dbReference>
<name>A0AAE1UDE8_9EUCA</name>
<dbReference type="EMBL" id="JAWZYT010001207">
    <property type="protein sequence ID" value="KAK4314599.1"/>
    <property type="molecule type" value="Genomic_DNA"/>
</dbReference>
<proteinExistence type="inferred from homology"/>
<evidence type="ECO:0000256" key="7">
    <source>
        <dbReference type="ARBA" id="ARBA00023128"/>
    </source>
</evidence>
<reference evidence="11" key="1">
    <citation type="submission" date="2023-11" db="EMBL/GenBank/DDBJ databases">
        <title>Genome assemblies of two species of porcelain crab, Petrolisthes cinctipes and Petrolisthes manimaculis (Anomura: Porcellanidae).</title>
        <authorList>
            <person name="Angst P."/>
        </authorList>
    </citation>
    <scope>NUCLEOTIDE SEQUENCE</scope>
    <source>
        <strain evidence="11">PB745_02</strain>
        <tissue evidence="11">Gill</tissue>
    </source>
</reference>
<dbReference type="InterPro" id="IPR009792">
    <property type="entry name" value="TMEM242"/>
</dbReference>
<evidence type="ECO:0000256" key="6">
    <source>
        <dbReference type="ARBA" id="ARBA00022989"/>
    </source>
</evidence>
<keyword evidence="7" id="KW-0496">Mitochondrion</keyword>
<evidence type="ECO:0000313" key="11">
    <source>
        <dbReference type="EMBL" id="KAK4314599.1"/>
    </source>
</evidence>
<comment type="caution">
    <text evidence="11">The sequence shown here is derived from an EMBL/GenBank/DDBJ whole genome shotgun (WGS) entry which is preliminary data.</text>
</comment>
<evidence type="ECO:0000313" key="12">
    <source>
        <dbReference type="Proteomes" id="UP001292094"/>
    </source>
</evidence>
<evidence type="ECO:0000256" key="4">
    <source>
        <dbReference type="ARBA" id="ARBA00022692"/>
    </source>
</evidence>
<dbReference type="AlphaFoldDB" id="A0AAE1UDE8"/>
<sequence>MSVEEEAEVRTNTTDNKKSNDKFKYQAAAFLTGVAGVSLLGGFGTTLGMTKKKDPNMFSKGIMGSQQLHEAGGALAMRALGRGTLYAVSGFSLFCFGMWKLIGAHSLEEFRMKAGNMLPRIPRNDPPQSRTEFSGLNDLFQYLIDEDARKKQEEIKASNTTQHEEQSR</sequence>
<evidence type="ECO:0000256" key="2">
    <source>
        <dbReference type="ARBA" id="ARBA00007570"/>
    </source>
</evidence>
<evidence type="ECO:0000256" key="1">
    <source>
        <dbReference type="ARBA" id="ARBA00004448"/>
    </source>
</evidence>
<evidence type="ECO:0000256" key="10">
    <source>
        <dbReference type="SAM" id="Phobius"/>
    </source>
</evidence>
<dbReference type="Proteomes" id="UP001292094">
    <property type="component" value="Unassembled WGS sequence"/>
</dbReference>
<dbReference type="PANTHER" id="PTHR13141">
    <property type="entry name" value="TRANSMEMBRANE PROTEIN 242"/>
    <property type="match status" value="1"/>
</dbReference>
<feature type="transmembrane region" description="Helical" evidence="10">
    <location>
        <begin position="27"/>
        <end position="49"/>
    </location>
</feature>
<gene>
    <name evidence="11" type="ORF">Pmani_014122</name>
</gene>
<evidence type="ECO:0000256" key="9">
    <source>
        <dbReference type="ARBA" id="ARBA00045905"/>
    </source>
</evidence>
<keyword evidence="6 10" id="KW-1133">Transmembrane helix</keyword>
<comment type="similarity">
    <text evidence="2">Belongs to the TMEM242 family.</text>
</comment>
<comment type="function">
    <text evidence="9">Scaffold protein that participates in the c-ring assembly of mitochondrial ATP synthase (F(1)F(0) ATP synthase or complex V) by facilitating the membrane insertion and oligomer formation of the subunit c/ATP5MC3. Participates in the incorporation of the c-ring into vestigial complexes. Additionally influences the incorporation of subunits MT-ATP6, MT-ATP8, ATP5MJ, and ATP5MK in the ATP synthase.</text>
</comment>
<keyword evidence="5" id="KW-0999">Mitochondrion inner membrane</keyword>
<evidence type="ECO:0000256" key="8">
    <source>
        <dbReference type="ARBA" id="ARBA00023136"/>
    </source>
</evidence>
<evidence type="ECO:0000256" key="3">
    <source>
        <dbReference type="ARBA" id="ARBA00013934"/>
    </source>
</evidence>
<protein>
    <recommendedName>
        <fullName evidence="3">Transmembrane protein 242</fullName>
    </recommendedName>
</protein>
<organism evidence="11 12">
    <name type="scientific">Petrolisthes manimaculis</name>
    <dbReference type="NCBI Taxonomy" id="1843537"/>
    <lineage>
        <taxon>Eukaryota</taxon>
        <taxon>Metazoa</taxon>
        <taxon>Ecdysozoa</taxon>
        <taxon>Arthropoda</taxon>
        <taxon>Crustacea</taxon>
        <taxon>Multicrustacea</taxon>
        <taxon>Malacostraca</taxon>
        <taxon>Eumalacostraca</taxon>
        <taxon>Eucarida</taxon>
        <taxon>Decapoda</taxon>
        <taxon>Pleocyemata</taxon>
        <taxon>Anomura</taxon>
        <taxon>Galatheoidea</taxon>
        <taxon>Porcellanidae</taxon>
        <taxon>Petrolisthes</taxon>
    </lineage>
</organism>
<comment type="subcellular location">
    <subcellularLocation>
        <location evidence="1">Mitochondrion inner membrane</location>
        <topology evidence="1">Multi-pass membrane protein</topology>
    </subcellularLocation>
</comment>
<dbReference type="Pfam" id="PF07096">
    <property type="entry name" value="DUF1358"/>
    <property type="match status" value="1"/>
</dbReference>
<accession>A0AAE1UDE8</accession>
<keyword evidence="4 10" id="KW-0812">Transmembrane</keyword>
<keyword evidence="12" id="KW-1185">Reference proteome</keyword>
<keyword evidence="8 10" id="KW-0472">Membrane</keyword>
<feature type="transmembrane region" description="Helical" evidence="10">
    <location>
        <begin position="85"/>
        <end position="103"/>
    </location>
</feature>
<evidence type="ECO:0000256" key="5">
    <source>
        <dbReference type="ARBA" id="ARBA00022792"/>
    </source>
</evidence>
<dbReference type="GO" id="GO:0005743">
    <property type="term" value="C:mitochondrial inner membrane"/>
    <property type="evidence" value="ECO:0007669"/>
    <property type="project" value="UniProtKB-SubCell"/>
</dbReference>